<proteinExistence type="predicted"/>
<dbReference type="Proteomes" id="UP000799755">
    <property type="component" value="Unassembled WGS sequence"/>
</dbReference>
<evidence type="ECO:0000313" key="1">
    <source>
        <dbReference type="EMBL" id="KAF2477203.1"/>
    </source>
</evidence>
<organism evidence="1 2">
    <name type="scientific">Lindgomyces ingoldianus</name>
    <dbReference type="NCBI Taxonomy" id="673940"/>
    <lineage>
        <taxon>Eukaryota</taxon>
        <taxon>Fungi</taxon>
        <taxon>Dikarya</taxon>
        <taxon>Ascomycota</taxon>
        <taxon>Pezizomycotina</taxon>
        <taxon>Dothideomycetes</taxon>
        <taxon>Pleosporomycetidae</taxon>
        <taxon>Pleosporales</taxon>
        <taxon>Lindgomycetaceae</taxon>
        <taxon>Lindgomyces</taxon>
    </lineage>
</organism>
<protein>
    <submittedName>
        <fullName evidence="1">Uncharacterized protein</fullName>
    </submittedName>
</protein>
<gene>
    <name evidence="1" type="ORF">BDR25DRAFT_349131</name>
</gene>
<name>A0ACB6REM4_9PLEO</name>
<dbReference type="EMBL" id="MU003493">
    <property type="protein sequence ID" value="KAF2477203.1"/>
    <property type="molecule type" value="Genomic_DNA"/>
</dbReference>
<keyword evidence="2" id="KW-1185">Reference proteome</keyword>
<comment type="caution">
    <text evidence="1">The sequence shown here is derived from an EMBL/GenBank/DDBJ whole genome shotgun (WGS) entry which is preliminary data.</text>
</comment>
<evidence type="ECO:0000313" key="2">
    <source>
        <dbReference type="Proteomes" id="UP000799755"/>
    </source>
</evidence>
<sequence length="315" mass="35343">MGENPPCRKSKGYFDFEQLKTCAHNEYCHNSSNYVLGIIGKFINFGALRTDNVLSISINLNVDSVLHIFLVVIWCYLTTNQLHLSSELRSYLRYHRFVTVYTTISALLETPTKDGAAGGIWMLGPVWSKKVGPYGMLGKKRLPGLSLEVQDLPELDAMCISHDHDNHLDSEMLRQVRIAGGERVRPFVPFEDQEGACRPGLGIRMEEVMKLGGIGGIGALDLECLLAYNGSWRTPGREGEWILLLGAWGMVITVVILGDTGYCRVTSDTEPPMLILSSLFVCFRWDSAPPYWLMTTFGFHQCTLRLQFNLNALIM</sequence>
<reference evidence="1" key="1">
    <citation type="journal article" date="2020" name="Stud. Mycol.">
        <title>101 Dothideomycetes genomes: a test case for predicting lifestyles and emergence of pathogens.</title>
        <authorList>
            <person name="Haridas S."/>
            <person name="Albert R."/>
            <person name="Binder M."/>
            <person name="Bloem J."/>
            <person name="Labutti K."/>
            <person name="Salamov A."/>
            <person name="Andreopoulos B."/>
            <person name="Baker S."/>
            <person name="Barry K."/>
            <person name="Bills G."/>
            <person name="Bluhm B."/>
            <person name="Cannon C."/>
            <person name="Castanera R."/>
            <person name="Culley D."/>
            <person name="Daum C."/>
            <person name="Ezra D."/>
            <person name="Gonzalez J."/>
            <person name="Henrissat B."/>
            <person name="Kuo A."/>
            <person name="Liang C."/>
            <person name="Lipzen A."/>
            <person name="Lutzoni F."/>
            <person name="Magnuson J."/>
            <person name="Mondo S."/>
            <person name="Nolan M."/>
            <person name="Ohm R."/>
            <person name="Pangilinan J."/>
            <person name="Park H.-J."/>
            <person name="Ramirez L."/>
            <person name="Alfaro M."/>
            <person name="Sun H."/>
            <person name="Tritt A."/>
            <person name="Yoshinaga Y."/>
            <person name="Zwiers L.-H."/>
            <person name="Turgeon B."/>
            <person name="Goodwin S."/>
            <person name="Spatafora J."/>
            <person name="Crous P."/>
            <person name="Grigoriev I."/>
        </authorList>
    </citation>
    <scope>NUCLEOTIDE SEQUENCE</scope>
    <source>
        <strain evidence="1">ATCC 200398</strain>
    </source>
</reference>
<accession>A0ACB6REM4</accession>